<evidence type="ECO:0000313" key="2">
    <source>
        <dbReference type="WBParaSite" id="Hba_08868"/>
    </source>
</evidence>
<organism evidence="1 2">
    <name type="scientific">Heterorhabditis bacteriophora</name>
    <name type="common">Entomopathogenic nematode worm</name>
    <dbReference type="NCBI Taxonomy" id="37862"/>
    <lineage>
        <taxon>Eukaryota</taxon>
        <taxon>Metazoa</taxon>
        <taxon>Ecdysozoa</taxon>
        <taxon>Nematoda</taxon>
        <taxon>Chromadorea</taxon>
        <taxon>Rhabditida</taxon>
        <taxon>Rhabditina</taxon>
        <taxon>Rhabditomorpha</taxon>
        <taxon>Strongyloidea</taxon>
        <taxon>Heterorhabditidae</taxon>
        <taxon>Heterorhabditis</taxon>
    </lineage>
</organism>
<reference evidence="2" key="1">
    <citation type="submission" date="2016-11" db="UniProtKB">
        <authorList>
            <consortium name="WormBaseParasite"/>
        </authorList>
    </citation>
    <scope>IDENTIFICATION</scope>
</reference>
<dbReference type="AlphaFoldDB" id="A0A1I7WUJ4"/>
<accession>A0A1I7WUJ4</accession>
<proteinExistence type="predicted"/>
<sequence>MVYMNIYFNSTKTTDIALKFYF</sequence>
<dbReference type="WBParaSite" id="Hba_08868">
    <property type="protein sequence ID" value="Hba_08868"/>
    <property type="gene ID" value="Hba_08868"/>
</dbReference>
<evidence type="ECO:0000313" key="1">
    <source>
        <dbReference type="Proteomes" id="UP000095283"/>
    </source>
</evidence>
<keyword evidence="1" id="KW-1185">Reference proteome</keyword>
<dbReference type="Proteomes" id="UP000095283">
    <property type="component" value="Unplaced"/>
</dbReference>
<protein>
    <submittedName>
        <fullName evidence="2">Uncharacterized protein</fullName>
    </submittedName>
</protein>
<name>A0A1I7WUJ4_HETBA</name>